<dbReference type="InterPro" id="IPR036457">
    <property type="entry name" value="PPM-type-like_dom_sf"/>
</dbReference>
<keyword evidence="6" id="KW-0808">Transferase</keyword>
<dbReference type="Pfam" id="PF00027">
    <property type="entry name" value="cNMP_binding"/>
    <property type="match status" value="2"/>
</dbReference>
<dbReference type="Pfam" id="PF00481">
    <property type="entry name" value="PP2C"/>
    <property type="match status" value="1"/>
</dbReference>
<feature type="compositionally biased region" description="Basic and acidic residues" evidence="20">
    <location>
        <begin position="455"/>
        <end position="468"/>
    </location>
</feature>
<dbReference type="SMART" id="SM00332">
    <property type="entry name" value="PP2Cc"/>
    <property type="match status" value="1"/>
</dbReference>
<name>A0A7S2BUX8_9EUKA</name>
<evidence type="ECO:0000256" key="9">
    <source>
        <dbReference type="ARBA" id="ARBA00022777"/>
    </source>
</evidence>
<dbReference type="InterPro" id="IPR018490">
    <property type="entry name" value="cNMP-bd_dom_sf"/>
</dbReference>
<evidence type="ECO:0000256" key="5">
    <source>
        <dbReference type="ARBA" id="ARBA00022527"/>
    </source>
</evidence>
<dbReference type="AlphaFoldDB" id="A0A7S2BUX8"/>
<evidence type="ECO:0000256" key="17">
    <source>
        <dbReference type="ARBA" id="ARBA00048336"/>
    </source>
</evidence>
<keyword evidence="4" id="KW-0963">Cytoplasm</keyword>
<keyword evidence="7" id="KW-0479">Metal-binding</keyword>
<accession>A0A7S2BUX8</accession>
<dbReference type="PROSITE" id="PS00889">
    <property type="entry name" value="CNMP_BINDING_2"/>
    <property type="match status" value="2"/>
</dbReference>
<dbReference type="Gene3D" id="3.30.200.20">
    <property type="entry name" value="Phosphorylase Kinase, domain 1"/>
    <property type="match status" value="1"/>
</dbReference>
<organism evidence="24">
    <name type="scientific">Haptolina brevifila</name>
    <dbReference type="NCBI Taxonomy" id="156173"/>
    <lineage>
        <taxon>Eukaryota</taxon>
        <taxon>Haptista</taxon>
        <taxon>Haptophyta</taxon>
        <taxon>Prymnesiophyceae</taxon>
        <taxon>Prymnesiales</taxon>
        <taxon>Prymnesiaceae</taxon>
        <taxon>Haptolina</taxon>
    </lineage>
</organism>
<dbReference type="Gene3D" id="3.60.40.10">
    <property type="entry name" value="PPM-type phosphatase domain"/>
    <property type="match status" value="1"/>
</dbReference>
<evidence type="ECO:0000259" key="22">
    <source>
        <dbReference type="PROSITE" id="PS50042"/>
    </source>
</evidence>
<keyword evidence="5" id="KW-0723">Serine/threonine-protein kinase</keyword>
<dbReference type="PANTHER" id="PTHR24353:SF37">
    <property type="entry name" value="CAMP-DEPENDENT PROTEIN KINASE CATALYTIC SUBUNIT PRKX"/>
    <property type="match status" value="1"/>
</dbReference>
<feature type="coiled-coil region" evidence="19">
    <location>
        <begin position="3"/>
        <end position="44"/>
    </location>
</feature>
<keyword evidence="14" id="KW-0464">Manganese</keyword>
<sequence>MGLPQVQSELEELRQDHERAVRAVDTASRNLEAAKERAAAAEEEWTPFRDKLEEAKTQYDKLCEHSGAIEEEIIAARAPLAKAKNSLGKSRKALAEAEKEKAEAAKYFENAVEGSPLTKAEVKERIVASKAAELFTIGPTKNGGPEITLRYAYLCQRGYYPEDLYKANQDAFKISTAFEQKPKPQIFFGVFDGHGAEGDLCSYYVRDSVEAELTQQMKKFPGDFERAYQTTFTSLGTKIHSEPFDDTMSGTTTIAAFFRGTNVTIANIGDSRAIIGERKGKKVMAFSLSIDQTPYRPDERERVKACGAQVMSIDQLEGIVPYHEDWGVNLGEETDDSGDPPRLWEPGTSGPGTAFTRSIGDSVAERIGVCPDPEILQKDIVDTDEFIILASDGVWEFLTNQSVCDMVLKFSDPLDGCRAVVAESYRLWLQYDERTDDITMILAFFDREEEDEDETARAKPKVEVDRNSQRRGSASDISVGMATVLAGGENRPVRRGLSKEKKKQMAIMTKAAAEEDLSDWVMVKVPKTDEEIQRIERAVKANFLFQHLNETQSRQVYDVMKRQDVRAGDVIIKQGDEGDWFYVVDAGEFTVYIDQGGQSVEILKYTTTGGNNPCFGELALMYSKPRAATVKADVDGVLWAMDRRSFRAILMKSSSASLTKTLRSVEVLKSLSVGQLQRLQDLLSEETFKEGAAIIRQGDASECLYILAEGRVQVTRREAGGEDKYLMDMGPGTYFGERALLNSEPRAANVIALSTVKVLFISKDAFEEVLGPLQEIIDADRQWREQIAQQKQSLQEAEGLAGVSISDFKIEGVSVTTEPTQYALTTRKGREYTIKATSKTKTVEMGMVERMLAEKELAATLLSLHRIVPIALATHQDDRFLYTVLRTTIVTDVATLLGDTPFEEKTAMFYTAAIALGIEHLQHHDVIYRNVTTDAVVVDANGYPQLTDMRYSVKAEPPPTDFCGYPHYLSPEQVSGQGHGLATDYWDLGIFTYEMITGGANPWLTGDPAKDGEVGVYSRISGYVQGSLAFPEGVSPSKALVNLLNELIHPEPMRRLGARGVGPDELQQAEWFAPINWRELKAGTVIAPHSSQVASLLSKAKNGATPSSDNFSGDNKMFASFSQSLTDLSA</sequence>
<evidence type="ECO:0000256" key="10">
    <source>
        <dbReference type="ARBA" id="ARBA00022801"/>
    </source>
</evidence>
<evidence type="ECO:0000259" key="23">
    <source>
        <dbReference type="PROSITE" id="PS51746"/>
    </source>
</evidence>
<evidence type="ECO:0000256" key="13">
    <source>
        <dbReference type="ARBA" id="ARBA00022912"/>
    </source>
</evidence>
<dbReference type="PRINTS" id="PR00103">
    <property type="entry name" value="CAMPKINASE"/>
</dbReference>
<dbReference type="InterPro" id="IPR014710">
    <property type="entry name" value="RmlC-like_jellyroll"/>
</dbReference>
<dbReference type="PROSITE" id="PS01032">
    <property type="entry name" value="PPM_1"/>
    <property type="match status" value="1"/>
</dbReference>
<evidence type="ECO:0000256" key="15">
    <source>
        <dbReference type="ARBA" id="ARBA00024113"/>
    </source>
</evidence>
<feature type="domain" description="PPM-type phosphatase" evidence="23">
    <location>
        <begin position="150"/>
        <end position="445"/>
    </location>
</feature>
<dbReference type="PANTHER" id="PTHR24353">
    <property type="entry name" value="CYCLIC NUCLEOTIDE-DEPENDENT PROTEIN KINASE"/>
    <property type="match status" value="1"/>
</dbReference>
<comment type="cofactor">
    <cofactor evidence="2">
        <name>Mg(2+)</name>
        <dbReference type="ChEBI" id="CHEBI:18420"/>
    </cofactor>
</comment>
<dbReference type="SUPFAM" id="SSF56112">
    <property type="entry name" value="Protein kinase-like (PK-like)"/>
    <property type="match status" value="1"/>
</dbReference>
<evidence type="ECO:0000259" key="21">
    <source>
        <dbReference type="PROSITE" id="PS50011"/>
    </source>
</evidence>
<keyword evidence="11" id="KW-0067">ATP-binding</keyword>
<dbReference type="InterPro" id="IPR000719">
    <property type="entry name" value="Prot_kinase_dom"/>
</dbReference>
<keyword evidence="13 18" id="KW-0904">Protein phosphatase</keyword>
<dbReference type="InterPro" id="IPR000595">
    <property type="entry name" value="cNMP-bd_dom"/>
</dbReference>
<dbReference type="SMART" id="SM00100">
    <property type="entry name" value="cNMP"/>
    <property type="match status" value="2"/>
</dbReference>
<dbReference type="PROSITE" id="PS50011">
    <property type="entry name" value="PROTEIN_KINASE_DOM"/>
    <property type="match status" value="1"/>
</dbReference>
<evidence type="ECO:0000256" key="4">
    <source>
        <dbReference type="ARBA" id="ARBA00022490"/>
    </source>
</evidence>
<comment type="cofactor">
    <cofactor evidence="1">
        <name>Mn(2+)</name>
        <dbReference type="ChEBI" id="CHEBI:29035"/>
    </cofactor>
</comment>
<evidence type="ECO:0000256" key="2">
    <source>
        <dbReference type="ARBA" id="ARBA00001946"/>
    </source>
</evidence>
<dbReference type="EC" id="3.1.3.16" evidence="3"/>
<evidence type="ECO:0000256" key="11">
    <source>
        <dbReference type="ARBA" id="ARBA00022840"/>
    </source>
</evidence>
<reference evidence="24" key="1">
    <citation type="submission" date="2021-01" db="EMBL/GenBank/DDBJ databases">
        <authorList>
            <person name="Corre E."/>
            <person name="Pelletier E."/>
            <person name="Niang G."/>
            <person name="Scheremetjew M."/>
            <person name="Finn R."/>
            <person name="Kale V."/>
            <person name="Holt S."/>
            <person name="Cochrane G."/>
            <person name="Meng A."/>
            <person name="Brown T."/>
            <person name="Cohen L."/>
        </authorList>
    </citation>
    <scope>NUCLEOTIDE SEQUENCE</scope>
    <source>
        <strain evidence="24">UTEX LB 985</strain>
    </source>
</reference>
<feature type="domain" description="Cyclic nucleotide-binding" evidence="22">
    <location>
        <begin position="667"/>
        <end position="776"/>
    </location>
</feature>
<feature type="region of interest" description="Disordered" evidence="20">
    <location>
        <begin position="452"/>
        <end position="474"/>
    </location>
</feature>
<keyword evidence="10 18" id="KW-0378">Hydrolase</keyword>
<dbReference type="SUPFAM" id="SSF81606">
    <property type="entry name" value="PP2C-like"/>
    <property type="match status" value="1"/>
</dbReference>
<gene>
    <name evidence="24" type="ORF">CBRE1094_LOCUS4247</name>
</gene>
<dbReference type="Gene3D" id="1.20.120.330">
    <property type="entry name" value="Nucleotidyltransferases domain 2"/>
    <property type="match status" value="1"/>
</dbReference>
<evidence type="ECO:0000256" key="18">
    <source>
        <dbReference type="RuleBase" id="RU003465"/>
    </source>
</evidence>
<evidence type="ECO:0000256" key="20">
    <source>
        <dbReference type="SAM" id="MobiDB-lite"/>
    </source>
</evidence>
<dbReference type="PROSITE" id="PS50042">
    <property type="entry name" value="CNMP_BINDING_3"/>
    <property type="match status" value="2"/>
</dbReference>
<dbReference type="InterPro" id="IPR018488">
    <property type="entry name" value="cNMP-bd_CS"/>
</dbReference>
<evidence type="ECO:0000256" key="12">
    <source>
        <dbReference type="ARBA" id="ARBA00022842"/>
    </source>
</evidence>
<dbReference type="FunFam" id="3.60.40.10:FF:000007">
    <property type="entry name" value="Phosphatase 2C and cyclic nucleotide-binding/kinase domain-containing protein"/>
    <property type="match status" value="1"/>
</dbReference>
<evidence type="ECO:0000256" key="14">
    <source>
        <dbReference type="ARBA" id="ARBA00023211"/>
    </source>
</evidence>
<feature type="domain" description="Protein kinase" evidence="21">
    <location>
        <begin position="790"/>
        <end position="1072"/>
    </location>
</feature>
<keyword evidence="9" id="KW-0418">Kinase</keyword>
<dbReference type="GO" id="GO:0046872">
    <property type="term" value="F:metal ion binding"/>
    <property type="evidence" value="ECO:0007669"/>
    <property type="project" value="UniProtKB-KW"/>
</dbReference>
<evidence type="ECO:0000256" key="16">
    <source>
        <dbReference type="ARBA" id="ARBA00047761"/>
    </source>
</evidence>
<dbReference type="GO" id="GO:0005952">
    <property type="term" value="C:cAMP-dependent protein kinase complex"/>
    <property type="evidence" value="ECO:0007669"/>
    <property type="project" value="TreeGrafter"/>
</dbReference>
<evidence type="ECO:0000256" key="1">
    <source>
        <dbReference type="ARBA" id="ARBA00001936"/>
    </source>
</evidence>
<comment type="similarity">
    <text evidence="18">Belongs to the PP2C family.</text>
</comment>
<comment type="catalytic activity">
    <reaction evidence="17">
        <text>O-phospho-L-threonyl-[protein] + H2O = L-threonyl-[protein] + phosphate</text>
        <dbReference type="Rhea" id="RHEA:47004"/>
        <dbReference type="Rhea" id="RHEA-COMP:11060"/>
        <dbReference type="Rhea" id="RHEA-COMP:11605"/>
        <dbReference type="ChEBI" id="CHEBI:15377"/>
        <dbReference type="ChEBI" id="CHEBI:30013"/>
        <dbReference type="ChEBI" id="CHEBI:43474"/>
        <dbReference type="ChEBI" id="CHEBI:61977"/>
        <dbReference type="EC" id="3.1.3.16"/>
    </reaction>
</comment>
<comment type="catalytic activity">
    <reaction evidence="16">
        <text>O-phospho-L-seryl-[protein] + H2O = L-seryl-[protein] + phosphate</text>
        <dbReference type="Rhea" id="RHEA:20629"/>
        <dbReference type="Rhea" id="RHEA-COMP:9863"/>
        <dbReference type="Rhea" id="RHEA-COMP:11604"/>
        <dbReference type="ChEBI" id="CHEBI:15377"/>
        <dbReference type="ChEBI" id="CHEBI:29999"/>
        <dbReference type="ChEBI" id="CHEBI:43474"/>
        <dbReference type="ChEBI" id="CHEBI:83421"/>
        <dbReference type="EC" id="3.1.3.16"/>
    </reaction>
</comment>
<keyword evidence="12" id="KW-0460">Magnesium</keyword>
<protein>
    <recommendedName>
        <fullName evidence="15">cGMP-dependent protein kinase</fullName>
        <ecNumber evidence="3">3.1.3.16</ecNumber>
    </recommendedName>
</protein>
<dbReference type="InterPro" id="IPR000222">
    <property type="entry name" value="PP2C_BS"/>
</dbReference>
<evidence type="ECO:0000256" key="7">
    <source>
        <dbReference type="ARBA" id="ARBA00022723"/>
    </source>
</evidence>
<dbReference type="InterPro" id="IPR011009">
    <property type="entry name" value="Kinase-like_dom_sf"/>
</dbReference>
<keyword evidence="19" id="KW-0175">Coiled coil</keyword>
<dbReference type="Gene3D" id="2.60.120.10">
    <property type="entry name" value="Jelly Rolls"/>
    <property type="match status" value="2"/>
</dbReference>
<dbReference type="Pfam" id="PF00069">
    <property type="entry name" value="Pkinase"/>
    <property type="match status" value="1"/>
</dbReference>
<dbReference type="Gene3D" id="1.10.510.10">
    <property type="entry name" value="Transferase(Phosphotransferase) domain 1"/>
    <property type="match status" value="1"/>
</dbReference>
<proteinExistence type="inferred from homology"/>
<dbReference type="PROSITE" id="PS00888">
    <property type="entry name" value="CNMP_BINDING_1"/>
    <property type="match status" value="1"/>
</dbReference>
<evidence type="ECO:0000313" key="24">
    <source>
        <dbReference type="EMBL" id="CAD9407342.1"/>
    </source>
</evidence>
<evidence type="ECO:0000256" key="6">
    <source>
        <dbReference type="ARBA" id="ARBA00022679"/>
    </source>
</evidence>
<dbReference type="InterPro" id="IPR001932">
    <property type="entry name" value="PPM-type_phosphatase-like_dom"/>
</dbReference>
<dbReference type="GO" id="GO:0004691">
    <property type="term" value="F:cAMP-dependent protein kinase activity"/>
    <property type="evidence" value="ECO:0007669"/>
    <property type="project" value="TreeGrafter"/>
</dbReference>
<dbReference type="SMART" id="SM00220">
    <property type="entry name" value="S_TKc"/>
    <property type="match status" value="1"/>
</dbReference>
<dbReference type="PROSITE" id="PS51746">
    <property type="entry name" value="PPM_2"/>
    <property type="match status" value="1"/>
</dbReference>
<dbReference type="EMBL" id="HBGU01007717">
    <property type="protein sequence ID" value="CAD9407342.1"/>
    <property type="molecule type" value="Transcribed_RNA"/>
</dbReference>
<evidence type="ECO:0000256" key="19">
    <source>
        <dbReference type="SAM" id="Coils"/>
    </source>
</evidence>
<dbReference type="GO" id="GO:0005524">
    <property type="term" value="F:ATP binding"/>
    <property type="evidence" value="ECO:0007669"/>
    <property type="project" value="UniProtKB-KW"/>
</dbReference>
<keyword evidence="8" id="KW-0547">Nucleotide-binding</keyword>
<dbReference type="GO" id="GO:0004722">
    <property type="term" value="F:protein serine/threonine phosphatase activity"/>
    <property type="evidence" value="ECO:0007669"/>
    <property type="project" value="UniProtKB-EC"/>
</dbReference>
<feature type="domain" description="Cyclic nucleotide-binding" evidence="22">
    <location>
        <begin position="544"/>
        <end position="654"/>
    </location>
</feature>
<dbReference type="CDD" id="cd00143">
    <property type="entry name" value="PP2Cc"/>
    <property type="match status" value="1"/>
</dbReference>
<dbReference type="CDD" id="cd00038">
    <property type="entry name" value="CAP_ED"/>
    <property type="match status" value="2"/>
</dbReference>
<evidence type="ECO:0000256" key="8">
    <source>
        <dbReference type="ARBA" id="ARBA00022741"/>
    </source>
</evidence>
<evidence type="ECO:0000256" key="3">
    <source>
        <dbReference type="ARBA" id="ARBA00013081"/>
    </source>
</evidence>
<dbReference type="SUPFAM" id="SSF51206">
    <property type="entry name" value="cAMP-binding domain-like"/>
    <property type="match status" value="2"/>
</dbReference>